<keyword evidence="2" id="KW-1185">Reference proteome</keyword>
<accession>A0A1I7ZZG9</accession>
<evidence type="ECO:0000256" key="1">
    <source>
        <dbReference type="SAM" id="MobiDB-lite"/>
    </source>
</evidence>
<dbReference type="Proteomes" id="UP000095287">
    <property type="component" value="Unplaced"/>
</dbReference>
<dbReference type="AlphaFoldDB" id="A0A1I7ZZG9"/>
<evidence type="ECO:0000313" key="2">
    <source>
        <dbReference type="Proteomes" id="UP000095287"/>
    </source>
</evidence>
<feature type="compositionally biased region" description="Polar residues" evidence="1">
    <location>
        <begin position="20"/>
        <end position="29"/>
    </location>
</feature>
<dbReference type="WBParaSite" id="L893_g31465.t1">
    <property type="protein sequence ID" value="L893_g31465.t1"/>
    <property type="gene ID" value="L893_g31465"/>
</dbReference>
<sequence>MIASCESKEDGDVAVVRMQPSDSDQNKVPTENIEEEEKELLGNITFHSAAFGDNVSDFHYPAPPASSSAKKYSGPRMVSADSLFVEIGAVDPKPIRVHRMGMPL</sequence>
<feature type="region of interest" description="Disordered" evidence="1">
    <location>
        <begin position="1"/>
        <end position="31"/>
    </location>
</feature>
<proteinExistence type="predicted"/>
<organism evidence="2 3">
    <name type="scientific">Steinernema glaseri</name>
    <dbReference type="NCBI Taxonomy" id="37863"/>
    <lineage>
        <taxon>Eukaryota</taxon>
        <taxon>Metazoa</taxon>
        <taxon>Ecdysozoa</taxon>
        <taxon>Nematoda</taxon>
        <taxon>Chromadorea</taxon>
        <taxon>Rhabditida</taxon>
        <taxon>Tylenchina</taxon>
        <taxon>Panagrolaimomorpha</taxon>
        <taxon>Strongyloidoidea</taxon>
        <taxon>Steinernematidae</taxon>
        <taxon>Steinernema</taxon>
    </lineage>
</organism>
<reference evidence="3" key="1">
    <citation type="submission" date="2016-11" db="UniProtKB">
        <authorList>
            <consortium name="WormBaseParasite"/>
        </authorList>
    </citation>
    <scope>IDENTIFICATION</scope>
</reference>
<evidence type="ECO:0000313" key="3">
    <source>
        <dbReference type="WBParaSite" id="L893_g31465.t1"/>
    </source>
</evidence>
<name>A0A1I7ZZG9_9BILA</name>
<protein>
    <submittedName>
        <fullName evidence="3">BTB domain-containing protein</fullName>
    </submittedName>
</protein>
<feature type="compositionally biased region" description="Basic and acidic residues" evidence="1">
    <location>
        <begin position="1"/>
        <end position="11"/>
    </location>
</feature>